<dbReference type="RefSeq" id="WP_172961621.1">
    <property type="nucleotide sequence ID" value="NZ_AP017378.1"/>
</dbReference>
<sequence length="295" mass="31465">MKARDLVLALVVAVVWGFTFVVIEVGLESFPPLLFSALRFFAAAVPAVFFVRRGNVPWSVIVSVGLVFGAGYFGLLFVGMERGVPAGLSSLVVQIQAAFTAILAAALLKDPPVAAQKLGMTIAFAGIGLIAWEFVGESSALGLSLVLASAFVWALSNIILKRAGSIDMFRLMVWMSLVPILPLLGMSALFESGQMEALASLDVKGIGAVLYVGYGATVFGFGVWGDLFKRYPPNVVAPFSLLVPIFGMTFSWLLLGEQFTLLKLGASLLVFIGLATNVLGRMRHDAACAHRQSCR</sequence>
<evidence type="ECO:0000259" key="6">
    <source>
        <dbReference type="Pfam" id="PF00892"/>
    </source>
</evidence>
<feature type="transmembrane region" description="Helical" evidence="5">
    <location>
        <begin position="261"/>
        <end position="280"/>
    </location>
</feature>
<dbReference type="Pfam" id="PF00892">
    <property type="entry name" value="EamA"/>
    <property type="match status" value="2"/>
</dbReference>
<keyword evidence="3 5" id="KW-1133">Transmembrane helix</keyword>
<proteinExistence type="predicted"/>
<dbReference type="EMBL" id="AP017378">
    <property type="protein sequence ID" value="BBD07399.1"/>
    <property type="molecule type" value="Genomic_DNA"/>
</dbReference>
<reference evidence="7 8" key="1">
    <citation type="journal article" date="2018" name="Sci. Adv.">
        <title>Multi-heme cytochromes provide a pathway for survival in energy-limited environments.</title>
        <authorList>
            <person name="Deng X."/>
            <person name="Dohmae N."/>
            <person name="Nealson K.H."/>
            <person name="Hashimoto K."/>
            <person name="Okamoto A."/>
        </authorList>
    </citation>
    <scope>NUCLEOTIDE SEQUENCE [LARGE SCALE GENOMIC DNA]</scope>
    <source>
        <strain evidence="7 8">IS5</strain>
    </source>
</reference>
<dbReference type="InterPro" id="IPR000620">
    <property type="entry name" value="EamA_dom"/>
</dbReference>
<dbReference type="PANTHER" id="PTHR32322:SF9">
    <property type="entry name" value="AMINO-ACID METABOLITE EFFLUX PUMP-RELATED"/>
    <property type="match status" value="1"/>
</dbReference>
<dbReference type="Proteomes" id="UP000269883">
    <property type="component" value="Chromosome"/>
</dbReference>
<feature type="transmembrane region" description="Helical" evidence="5">
    <location>
        <begin position="58"/>
        <end position="80"/>
    </location>
</feature>
<feature type="transmembrane region" description="Helical" evidence="5">
    <location>
        <begin position="118"/>
        <end position="135"/>
    </location>
</feature>
<accession>A0A2Z6AVW6</accession>
<evidence type="ECO:0000313" key="8">
    <source>
        <dbReference type="Proteomes" id="UP000269883"/>
    </source>
</evidence>
<feature type="domain" description="EamA" evidence="6">
    <location>
        <begin position="141"/>
        <end position="276"/>
    </location>
</feature>
<evidence type="ECO:0000256" key="2">
    <source>
        <dbReference type="ARBA" id="ARBA00022692"/>
    </source>
</evidence>
<keyword evidence="8" id="KW-1185">Reference proteome</keyword>
<evidence type="ECO:0000256" key="5">
    <source>
        <dbReference type="SAM" id="Phobius"/>
    </source>
</evidence>
<evidence type="ECO:0000256" key="1">
    <source>
        <dbReference type="ARBA" id="ARBA00004141"/>
    </source>
</evidence>
<comment type="subcellular location">
    <subcellularLocation>
        <location evidence="1">Membrane</location>
        <topology evidence="1">Multi-pass membrane protein</topology>
    </subcellularLocation>
</comment>
<feature type="transmembrane region" description="Helical" evidence="5">
    <location>
        <begin position="210"/>
        <end position="228"/>
    </location>
</feature>
<feature type="domain" description="EamA" evidence="6">
    <location>
        <begin position="7"/>
        <end position="131"/>
    </location>
</feature>
<dbReference type="SUPFAM" id="SSF103481">
    <property type="entry name" value="Multidrug resistance efflux transporter EmrE"/>
    <property type="match status" value="2"/>
</dbReference>
<feature type="transmembrane region" description="Helical" evidence="5">
    <location>
        <begin position="172"/>
        <end position="190"/>
    </location>
</feature>
<name>A0A2Z6AVW6_9BACT</name>
<keyword evidence="2 5" id="KW-0812">Transmembrane</keyword>
<feature type="transmembrane region" description="Helical" evidence="5">
    <location>
        <begin position="7"/>
        <end position="27"/>
    </location>
</feature>
<feature type="transmembrane region" description="Helical" evidence="5">
    <location>
        <begin position="141"/>
        <end position="160"/>
    </location>
</feature>
<dbReference type="InterPro" id="IPR050638">
    <property type="entry name" value="AA-Vitamin_Transporters"/>
</dbReference>
<organism evidence="7 8">
    <name type="scientific">Desulfovibrio ferrophilus</name>
    <dbReference type="NCBI Taxonomy" id="241368"/>
    <lineage>
        <taxon>Bacteria</taxon>
        <taxon>Pseudomonadati</taxon>
        <taxon>Thermodesulfobacteriota</taxon>
        <taxon>Desulfovibrionia</taxon>
        <taxon>Desulfovibrionales</taxon>
        <taxon>Desulfovibrionaceae</taxon>
        <taxon>Desulfovibrio</taxon>
    </lineage>
</organism>
<dbReference type="AlphaFoldDB" id="A0A2Z6AVW6"/>
<dbReference type="PANTHER" id="PTHR32322">
    <property type="entry name" value="INNER MEMBRANE TRANSPORTER"/>
    <property type="match status" value="1"/>
</dbReference>
<feature type="transmembrane region" description="Helical" evidence="5">
    <location>
        <begin position="86"/>
        <end position="106"/>
    </location>
</feature>
<evidence type="ECO:0000256" key="4">
    <source>
        <dbReference type="ARBA" id="ARBA00023136"/>
    </source>
</evidence>
<keyword evidence="4 5" id="KW-0472">Membrane</keyword>
<dbReference type="GO" id="GO:0016020">
    <property type="term" value="C:membrane"/>
    <property type="evidence" value="ECO:0007669"/>
    <property type="project" value="UniProtKB-SubCell"/>
</dbReference>
<dbReference type="KEGG" id="dfl:DFE_0673"/>
<dbReference type="InterPro" id="IPR037185">
    <property type="entry name" value="EmrE-like"/>
</dbReference>
<gene>
    <name evidence="7" type="ORF">DFE_0673</name>
</gene>
<feature type="transmembrane region" description="Helical" evidence="5">
    <location>
        <begin position="235"/>
        <end position="255"/>
    </location>
</feature>
<evidence type="ECO:0000256" key="3">
    <source>
        <dbReference type="ARBA" id="ARBA00022989"/>
    </source>
</evidence>
<evidence type="ECO:0000313" key="7">
    <source>
        <dbReference type="EMBL" id="BBD07399.1"/>
    </source>
</evidence>
<feature type="transmembrane region" description="Helical" evidence="5">
    <location>
        <begin position="33"/>
        <end position="51"/>
    </location>
</feature>
<protein>
    <submittedName>
        <fullName evidence="7">EamA-like transporter family</fullName>
    </submittedName>
</protein>